<keyword evidence="5" id="KW-0732">Signal</keyword>
<sequence>MKNRTLFSSFAAFVLALIAPMSASAQTKPNIVFIYADDMGYGDVQCLNPQRGKIKTPSMDMLASEGMLFTDAHTTSSVCTPSRYGLLTGRYNWRTQLQTGVLWGYSEPLIAADRLTVGGLLQQNGYETAMIGKWHLGMTMPTTNGVLPVGRKPKTLNIVWDGKIQNGPTTRGFDYYYGISASLDMAPYVYIENDRFDGEIPQDGKSSTAEGFTRDGVLPEFGRRAAQYISQRDDDKPFFLYVPLNSPHTPIVPTKEWVGKSGLGKYGDFQMQTDATIGQIVDAIDAAGLKQNTLVIVSSDNGCSKAAGIPQLQKQGHYPSAQFRGSKADLWDGGHRVPFIVRWPARVQAGSRCDQTICMTDFMATCADIVNAKLPADAAEDSVSFLPALDSKPIVSTRAGIVNHSISGHFAYRQGKWKLMLAKGSGGWSAPNENAAKNSTQKAQLYDMDADPGETNNLYESRPEVAERLLKQLESDVQGGRSTKGPMAKNDVENIVLWKNQTRRSK</sequence>
<name>A0ABT0UC26_9BACT</name>
<evidence type="ECO:0000313" key="7">
    <source>
        <dbReference type="EMBL" id="MCM2374557.1"/>
    </source>
</evidence>
<dbReference type="Proteomes" id="UP001202961">
    <property type="component" value="Unassembled WGS sequence"/>
</dbReference>
<feature type="signal peptide" evidence="5">
    <location>
        <begin position="1"/>
        <end position="25"/>
    </location>
</feature>
<evidence type="ECO:0000256" key="1">
    <source>
        <dbReference type="ARBA" id="ARBA00008779"/>
    </source>
</evidence>
<evidence type="ECO:0000313" key="8">
    <source>
        <dbReference type="Proteomes" id="UP001202961"/>
    </source>
</evidence>
<dbReference type="InterPro" id="IPR024607">
    <property type="entry name" value="Sulfatase_CS"/>
</dbReference>
<keyword evidence="8" id="KW-1185">Reference proteome</keyword>
<dbReference type="InterPro" id="IPR050738">
    <property type="entry name" value="Sulfatase"/>
</dbReference>
<evidence type="ECO:0000256" key="3">
    <source>
        <dbReference type="ARBA" id="ARBA00022801"/>
    </source>
</evidence>
<evidence type="ECO:0000256" key="4">
    <source>
        <dbReference type="ARBA" id="ARBA00022837"/>
    </source>
</evidence>
<dbReference type="EMBL" id="JAMQBK010000090">
    <property type="protein sequence ID" value="MCM2374557.1"/>
    <property type="molecule type" value="Genomic_DNA"/>
</dbReference>
<dbReference type="PROSITE" id="PS00149">
    <property type="entry name" value="SULFATASE_2"/>
    <property type="match status" value="1"/>
</dbReference>
<keyword evidence="2" id="KW-0479">Metal-binding</keyword>
<keyword evidence="3" id="KW-0378">Hydrolase</keyword>
<dbReference type="PROSITE" id="PS00523">
    <property type="entry name" value="SULFATASE_1"/>
    <property type="match status" value="1"/>
</dbReference>
<comment type="similarity">
    <text evidence="1">Belongs to the sulfatase family.</text>
</comment>
<organism evidence="7 8">
    <name type="scientific">Aporhodopirellula aestuarii</name>
    <dbReference type="NCBI Taxonomy" id="2950107"/>
    <lineage>
        <taxon>Bacteria</taxon>
        <taxon>Pseudomonadati</taxon>
        <taxon>Planctomycetota</taxon>
        <taxon>Planctomycetia</taxon>
        <taxon>Pirellulales</taxon>
        <taxon>Pirellulaceae</taxon>
        <taxon>Aporhodopirellula</taxon>
    </lineage>
</organism>
<dbReference type="Pfam" id="PF00884">
    <property type="entry name" value="Sulfatase"/>
    <property type="match status" value="1"/>
</dbReference>
<protein>
    <submittedName>
        <fullName evidence="7">Arylsulfatase</fullName>
    </submittedName>
</protein>
<feature type="chain" id="PRO_5046780788" evidence="5">
    <location>
        <begin position="26"/>
        <end position="506"/>
    </location>
</feature>
<evidence type="ECO:0000256" key="5">
    <source>
        <dbReference type="SAM" id="SignalP"/>
    </source>
</evidence>
<dbReference type="InterPro" id="IPR000917">
    <property type="entry name" value="Sulfatase_N"/>
</dbReference>
<dbReference type="InterPro" id="IPR017850">
    <property type="entry name" value="Alkaline_phosphatase_core_sf"/>
</dbReference>
<evidence type="ECO:0000256" key="2">
    <source>
        <dbReference type="ARBA" id="ARBA00022723"/>
    </source>
</evidence>
<accession>A0ABT0UC26</accession>
<proteinExistence type="inferred from homology"/>
<dbReference type="Gene3D" id="3.40.720.10">
    <property type="entry name" value="Alkaline Phosphatase, subunit A"/>
    <property type="match status" value="1"/>
</dbReference>
<keyword evidence="4" id="KW-0106">Calcium</keyword>
<gene>
    <name evidence="7" type="ORF">NB063_28385</name>
</gene>
<evidence type="ECO:0000259" key="6">
    <source>
        <dbReference type="Pfam" id="PF00884"/>
    </source>
</evidence>
<feature type="domain" description="Sulfatase N-terminal" evidence="6">
    <location>
        <begin position="29"/>
        <end position="370"/>
    </location>
</feature>
<dbReference type="Gene3D" id="3.30.1120.10">
    <property type="match status" value="1"/>
</dbReference>
<dbReference type="PANTHER" id="PTHR42693">
    <property type="entry name" value="ARYLSULFATASE FAMILY MEMBER"/>
    <property type="match status" value="1"/>
</dbReference>
<dbReference type="PANTHER" id="PTHR42693:SF53">
    <property type="entry name" value="ENDO-4-O-SULFATASE"/>
    <property type="match status" value="1"/>
</dbReference>
<reference evidence="7 8" key="1">
    <citation type="journal article" date="2022" name="Syst. Appl. Microbiol.">
        <title>Rhodopirellula aestuarii sp. nov., a novel member of the genus Rhodopirellula isolated from brackish sediments collected in the Tagus River estuary, Portugal.</title>
        <authorList>
            <person name="Vitorino I.R."/>
            <person name="Klimek D."/>
            <person name="Calusinska M."/>
            <person name="Lobo-da-Cunha A."/>
            <person name="Vasconcelos V."/>
            <person name="Lage O.M."/>
        </authorList>
    </citation>
    <scope>NUCLEOTIDE SEQUENCE [LARGE SCALE GENOMIC DNA]</scope>
    <source>
        <strain evidence="7 8">ICT_H3.1</strain>
    </source>
</reference>
<comment type="caution">
    <text evidence="7">The sequence shown here is derived from an EMBL/GenBank/DDBJ whole genome shotgun (WGS) entry which is preliminary data.</text>
</comment>
<dbReference type="SUPFAM" id="SSF53649">
    <property type="entry name" value="Alkaline phosphatase-like"/>
    <property type="match status" value="1"/>
</dbReference>
<dbReference type="CDD" id="cd16143">
    <property type="entry name" value="ARS_like"/>
    <property type="match status" value="1"/>
</dbReference>